<sequence>MANNKNQLESIYKGKTIIITGHTGFKGSWLSIWLSSLGAKVIGLSIDIPCQPSNFEVNKLKDLIDDRRVDIREAKKIREIIHKEKPDFIFHLAAQALVRRSYENPLDTILTNAYGSSSILDALRDFEKKVTVVMITSDKAYDNVEWVWGYRETDNLGGKDPYSASKGMAELAIKTYIESFFRKNNNITIGIARAGNVIGGGDWAEDRIIPDCIRSWSKNLPVDIRNPHSTRPWQHVLEPLSGYLALGAALASQQDLHGEAFNF</sequence>
<dbReference type="PANTHER" id="PTHR43000">
    <property type="entry name" value="DTDP-D-GLUCOSE 4,6-DEHYDRATASE-RELATED"/>
    <property type="match status" value="1"/>
</dbReference>
<dbReference type="InterPro" id="IPR016040">
    <property type="entry name" value="NAD(P)-bd_dom"/>
</dbReference>
<dbReference type="NCBIfam" id="TIGR02622">
    <property type="entry name" value="CDP_4_6_dhtase"/>
    <property type="match status" value="1"/>
</dbReference>
<accession>A0A382QSY1</accession>
<evidence type="ECO:0000259" key="1">
    <source>
        <dbReference type="Pfam" id="PF16363"/>
    </source>
</evidence>
<evidence type="ECO:0000313" key="2">
    <source>
        <dbReference type="EMBL" id="SVC88566.1"/>
    </source>
</evidence>
<dbReference type="SUPFAM" id="SSF51735">
    <property type="entry name" value="NAD(P)-binding Rossmann-fold domains"/>
    <property type="match status" value="1"/>
</dbReference>
<proteinExistence type="predicted"/>
<gene>
    <name evidence="2" type="ORF">METZ01_LOCUS341420</name>
</gene>
<dbReference type="InterPro" id="IPR036291">
    <property type="entry name" value="NAD(P)-bd_dom_sf"/>
</dbReference>
<reference evidence="2" key="1">
    <citation type="submission" date="2018-05" db="EMBL/GenBank/DDBJ databases">
        <authorList>
            <person name="Lanie J.A."/>
            <person name="Ng W.-L."/>
            <person name="Kazmierczak K.M."/>
            <person name="Andrzejewski T.M."/>
            <person name="Davidsen T.M."/>
            <person name="Wayne K.J."/>
            <person name="Tettelin H."/>
            <person name="Glass J.I."/>
            <person name="Rusch D."/>
            <person name="Podicherti R."/>
            <person name="Tsui H.-C.T."/>
            <person name="Winkler M.E."/>
        </authorList>
    </citation>
    <scope>NUCLEOTIDE SEQUENCE</scope>
</reference>
<feature type="domain" description="NAD(P)-binding" evidence="1">
    <location>
        <begin position="18"/>
        <end position="236"/>
    </location>
</feature>
<name>A0A382QSY1_9ZZZZ</name>
<protein>
    <recommendedName>
        <fullName evidence="1">NAD(P)-binding domain-containing protein</fullName>
    </recommendedName>
</protein>
<dbReference type="Gene3D" id="3.40.50.720">
    <property type="entry name" value="NAD(P)-binding Rossmann-like Domain"/>
    <property type="match status" value="1"/>
</dbReference>
<dbReference type="Pfam" id="PF16363">
    <property type="entry name" value="GDP_Man_Dehyd"/>
    <property type="match status" value="1"/>
</dbReference>
<dbReference type="AlphaFoldDB" id="A0A382QSY1"/>
<dbReference type="InterPro" id="IPR013445">
    <property type="entry name" value="CDP_4_6_deHydtase"/>
</dbReference>
<dbReference type="Gene3D" id="3.90.25.10">
    <property type="entry name" value="UDP-galactose 4-epimerase, domain 1"/>
    <property type="match status" value="1"/>
</dbReference>
<organism evidence="2">
    <name type="scientific">marine metagenome</name>
    <dbReference type="NCBI Taxonomy" id="408172"/>
    <lineage>
        <taxon>unclassified sequences</taxon>
        <taxon>metagenomes</taxon>
        <taxon>ecological metagenomes</taxon>
    </lineage>
</organism>
<dbReference type="EMBL" id="UINC01116672">
    <property type="protein sequence ID" value="SVC88566.1"/>
    <property type="molecule type" value="Genomic_DNA"/>
</dbReference>
<feature type="non-terminal residue" evidence="2">
    <location>
        <position position="263"/>
    </location>
</feature>